<dbReference type="InterPro" id="IPR051678">
    <property type="entry name" value="AGP_Transferase"/>
</dbReference>
<feature type="domain" description="Aminoglycoside phosphotransferase" evidence="1">
    <location>
        <begin position="33"/>
        <end position="212"/>
    </location>
</feature>
<reference evidence="2 3" key="1">
    <citation type="submission" date="2019-06" db="EMBL/GenBank/DDBJ databases">
        <title>A chromosomal-level reference genome of Carpinus fangiana (Coryloideae, Betulaceae).</title>
        <authorList>
            <person name="Yang X."/>
            <person name="Wang Z."/>
            <person name="Zhang L."/>
            <person name="Hao G."/>
            <person name="Liu J."/>
            <person name="Yang Y."/>
        </authorList>
    </citation>
    <scope>NUCLEOTIDE SEQUENCE [LARGE SCALE GENOMIC DNA]</scope>
    <source>
        <strain evidence="2">Cfa_2016G</strain>
        <tissue evidence="2">Leaf</tissue>
    </source>
</reference>
<dbReference type="Pfam" id="PF01636">
    <property type="entry name" value="APH"/>
    <property type="match status" value="1"/>
</dbReference>
<evidence type="ECO:0000259" key="1">
    <source>
        <dbReference type="Pfam" id="PF01636"/>
    </source>
</evidence>
<dbReference type="Gene3D" id="1.10.510.10">
    <property type="entry name" value="Transferase(Phosphotransferase) domain 1"/>
    <property type="match status" value="1"/>
</dbReference>
<dbReference type="OrthoDB" id="3648491at2759"/>
<name>A0A5N6KX24_9ROSI</name>
<dbReference type="AlphaFoldDB" id="A0A5N6KX24"/>
<evidence type="ECO:0000313" key="3">
    <source>
        <dbReference type="Proteomes" id="UP000327013"/>
    </source>
</evidence>
<sequence length="262" mass="29461">MDLSEINKVFTQDAVIKLCANPPEDQILSELPYSNRVVRIANSVVVKFGYYVKRNEAENQKRARELVDLTIVYIPKVYGFFQDADNVGYIVMEFVEGSLASSMEDDAQIDWLVNVVHHISTLPGTLPGPVGGGPATAVVFGDSNAPEFEDIIDLTDWFNARLIPDQKPLSCANSDLVLCHLDIAPQNVIWRLNQAPCLIDWASAGFYPRTFERCSQELLGGHLRFRTRFVAALTETMHYSTEETEHMQTVLAAWSNCQRYSL</sequence>
<dbReference type="EMBL" id="VIBQ01000016">
    <property type="protein sequence ID" value="KAB8356523.1"/>
    <property type="molecule type" value="Genomic_DNA"/>
</dbReference>
<accession>A0A5N6KX24</accession>
<comment type="caution">
    <text evidence="2">The sequence shown here is derived from an EMBL/GenBank/DDBJ whole genome shotgun (WGS) entry which is preliminary data.</text>
</comment>
<dbReference type="InterPro" id="IPR002575">
    <property type="entry name" value="Aminoglycoside_PTrfase"/>
</dbReference>
<organism evidence="2 3">
    <name type="scientific">Carpinus fangiana</name>
    <dbReference type="NCBI Taxonomy" id="176857"/>
    <lineage>
        <taxon>Eukaryota</taxon>
        <taxon>Viridiplantae</taxon>
        <taxon>Streptophyta</taxon>
        <taxon>Embryophyta</taxon>
        <taxon>Tracheophyta</taxon>
        <taxon>Spermatophyta</taxon>
        <taxon>Magnoliopsida</taxon>
        <taxon>eudicotyledons</taxon>
        <taxon>Gunneridae</taxon>
        <taxon>Pentapetalae</taxon>
        <taxon>rosids</taxon>
        <taxon>fabids</taxon>
        <taxon>Fagales</taxon>
        <taxon>Betulaceae</taxon>
        <taxon>Carpinus</taxon>
    </lineage>
</organism>
<gene>
    <name evidence="2" type="ORF">FH972_024106</name>
</gene>
<protein>
    <recommendedName>
        <fullName evidence="1">Aminoglycoside phosphotransferase domain-containing protein</fullName>
    </recommendedName>
</protein>
<dbReference type="Proteomes" id="UP000327013">
    <property type="component" value="Unassembled WGS sequence"/>
</dbReference>
<dbReference type="SUPFAM" id="SSF56112">
    <property type="entry name" value="Protein kinase-like (PK-like)"/>
    <property type="match status" value="1"/>
</dbReference>
<dbReference type="PANTHER" id="PTHR21310">
    <property type="entry name" value="AMINOGLYCOSIDE PHOSPHOTRANSFERASE-RELATED-RELATED"/>
    <property type="match status" value="1"/>
</dbReference>
<proteinExistence type="predicted"/>
<dbReference type="InterPro" id="IPR011009">
    <property type="entry name" value="Kinase-like_dom_sf"/>
</dbReference>
<dbReference type="PANTHER" id="PTHR21310:SF39">
    <property type="entry name" value="AMINOGLYCOSIDE PHOSPHOTRANSFERASE DOMAIN-CONTAINING PROTEIN"/>
    <property type="match status" value="1"/>
</dbReference>
<evidence type="ECO:0000313" key="2">
    <source>
        <dbReference type="EMBL" id="KAB8356523.1"/>
    </source>
</evidence>
<keyword evidence="3" id="KW-1185">Reference proteome</keyword>